<reference evidence="3" key="1">
    <citation type="submission" date="2022-08" db="EMBL/GenBank/DDBJ databases">
        <authorList>
            <person name="Zhang D."/>
        </authorList>
    </citation>
    <scope>NUCLEOTIDE SEQUENCE</scope>
    <source>
        <strain evidence="3">XJ19-11</strain>
    </source>
</reference>
<evidence type="ECO:0000313" key="3">
    <source>
        <dbReference type="EMBL" id="MCR9016296.1"/>
    </source>
</evidence>
<comment type="caution">
    <text evidence="3">The sequence shown here is derived from an EMBL/GenBank/DDBJ whole genome shotgun (WGS) entry which is preliminary data.</text>
</comment>
<gene>
    <name evidence="3" type="ORF">NU887_14720</name>
</gene>
<dbReference type="InterPro" id="IPR015915">
    <property type="entry name" value="Kelch-typ_b-propeller"/>
</dbReference>
<dbReference type="RefSeq" id="WP_258424144.1">
    <property type="nucleotide sequence ID" value="NZ_JANSUY010000013.1"/>
</dbReference>
<evidence type="ECO:0000313" key="4">
    <source>
        <dbReference type="Proteomes" id="UP001142175"/>
    </source>
</evidence>
<dbReference type="PANTHER" id="PTHR45632">
    <property type="entry name" value="LD33804P"/>
    <property type="match status" value="1"/>
</dbReference>
<sequence length="337" mass="38569">MEVFFNGEPAKLVGGNRTMLQVIIPVVPFPEAKASIKLGMADYQVIGKEEICIKDKWLMVSNDAPDNFVNYTGSFVIGSKAYFLLLKDAPEQNELMVFETKTLNWESKQLEVPLLATSNVTGSSEKGYLYTQSENNNFWEYDPNIDLWTKRKKFPGKNRDFSVMFSVGKYIFLGLGNDQNTPWEPNFSDFYRYDPIQDDWEEMEDLDFGPSSPKLKMACTVVGDKIILSGGGSFGVWMYDSTKNSWDRKNDFPMALSFTSGFSFNDQGFVTLGRQVWKYNFQDDSWTEVDEVGFSYRYRSFAFTIEGKAYIGGGDAIPPTIWGNPTRNVYRYDRPSF</sequence>
<dbReference type="AlphaFoldDB" id="A0A9X2T1Z3"/>
<dbReference type="SUPFAM" id="SSF117281">
    <property type="entry name" value="Kelch motif"/>
    <property type="match status" value="1"/>
</dbReference>
<keyword evidence="4" id="KW-1185">Reference proteome</keyword>
<dbReference type="EMBL" id="JANSUY010000013">
    <property type="protein sequence ID" value="MCR9016296.1"/>
    <property type="molecule type" value="Genomic_DNA"/>
</dbReference>
<keyword evidence="1" id="KW-0880">Kelch repeat</keyword>
<dbReference type="PANTHER" id="PTHR45632:SF3">
    <property type="entry name" value="KELCH-LIKE PROTEIN 32"/>
    <property type="match status" value="1"/>
</dbReference>
<evidence type="ECO:0000256" key="1">
    <source>
        <dbReference type="ARBA" id="ARBA00022441"/>
    </source>
</evidence>
<dbReference type="Proteomes" id="UP001142175">
    <property type="component" value="Unassembled WGS sequence"/>
</dbReference>
<keyword evidence="2" id="KW-0677">Repeat</keyword>
<organism evidence="3 4">
    <name type="scientific">Aquiflexum gelatinilyticum</name>
    <dbReference type="NCBI Taxonomy" id="2961943"/>
    <lineage>
        <taxon>Bacteria</taxon>
        <taxon>Pseudomonadati</taxon>
        <taxon>Bacteroidota</taxon>
        <taxon>Cytophagia</taxon>
        <taxon>Cytophagales</taxon>
        <taxon>Cyclobacteriaceae</taxon>
        <taxon>Aquiflexum</taxon>
    </lineage>
</organism>
<name>A0A9X2T1Z3_9BACT</name>
<evidence type="ECO:0000256" key="2">
    <source>
        <dbReference type="ARBA" id="ARBA00022737"/>
    </source>
</evidence>
<dbReference type="Gene3D" id="2.120.10.80">
    <property type="entry name" value="Kelch-type beta propeller"/>
    <property type="match status" value="1"/>
</dbReference>
<evidence type="ECO:0008006" key="5">
    <source>
        <dbReference type="Google" id="ProtNLM"/>
    </source>
</evidence>
<proteinExistence type="predicted"/>
<protein>
    <recommendedName>
        <fullName evidence="5">Galactose oxidase</fullName>
    </recommendedName>
</protein>
<accession>A0A9X2T1Z3</accession>